<dbReference type="NCBIfam" id="TIGR01733">
    <property type="entry name" value="AA-adenyl-dom"/>
    <property type="match status" value="2"/>
</dbReference>
<evidence type="ECO:0000313" key="7">
    <source>
        <dbReference type="Proteomes" id="UP000295598"/>
    </source>
</evidence>
<feature type="domain" description="Carrier" evidence="5">
    <location>
        <begin position="1030"/>
        <end position="1104"/>
    </location>
</feature>
<evidence type="ECO:0000256" key="1">
    <source>
        <dbReference type="ARBA" id="ARBA00001957"/>
    </source>
</evidence>
<dbReference type="NCBIfam" id="NF003417">
    <property type="entry name" value="PRK04813.1"/>
    <property type="match status" value="2"/>
</dbReference>
<dbReference type="FunFam" id="3.40.50.12780:FF:000012">
    <property type="entry name" value="Non-ribosomal peptide synthetase"/>
    <property type="match status" value="2"/>
</dbReference>
<dbReference type="SUPFAM" id="SSF47336">
    <property type="entry name" value="ACP-like"/>
    <property type="match status" value="2"/>
</dbReference>
<dbReference type="Gene3D" id="3.30.559.10">
    <property type="entry name" value="Chloramphenicol acetyltransferase-like domain"/>
    <property type="match status" value="2"/>
</dbReference>
<name>A0A4R4JS73_9GAMM</name>
<dbReference type="InterPro" id="IPR020845">
    <property type="entry name" value="AMP-binding_CS"/>
</dbReference>
<protein>
    <submittedName>
        <fullName evidence="6">Non-ribosomal peptide synthetase</fullName>
    </submittedName>
</protein>
<dbReference type="Pfam" id="PF00550">
    <property type="entry name" value="PP-binding"/>
    <property type="match status" value="2"/>
</dbReference>
<keyword evidence="3" id="KW-0596">Phosphopantetheine</keyword>
<dbReference type="GO" id="GO:0043041">
    <property type="term" value="P:amino acid activation for nonribosomal peptide biosynthetic process"/>
    <property type="evidence" value="ECO:0007669"/>
    <property type="project" value="TreeGrafter"/>
</dbReference>
<evidence type="ECO:0000256" key="3">
    <source>
        <dbReference type="ARBA" id="ARBA00022450"/>
    </source>
</evidence>
<dbReference type="SUPFAM" id="SSF52777">
    <property type="entry name" value="CoA-dependent acyltransferases"/>
    <property type="match status" value="4"/>
</dbReference>
<dbReference type="GO" id="GO:0003824">
    <property type="term" value="F:catalytic activity"/>
    <property type="evidence" value="ECO:0007669"/>
    <property type="project" value="InterPro"/>
</dbReference>
<reference evidence="6 7" key="1">
    <citation type="journal article" date="2019" name="Int. J. Syst. Evol. Microbiol.">
        <title>Photorhabdus khanii subsp. guanajuatensis subsp. nov., isolated from Heterorhabditis atacamensis, and Photorhabdus luminescens subsp. mexicana subsp. nov., isolated from Heterorhabditis mexicana entomopathogenic nematodes.</title>
        <authorList>
            <person name="Machado R.A.R."/>
            <person name="Bruno P."/>
            <person name="Arce C.C.M."/>
            <person name="Liechti N."/>
            <person name="Kohler A."/>
            <person name="Bernal J."/>
            <person name="Bruggmann R."/>
            <person name="Turlings T.C.J."/>
        </authorList>
    </citation>
    <scope>NUCLEOTIDE SEQUENCE [LARGE SCALE GENOMIC DNA]</scope>
    <source>
        <strain evidence="6 7">MEX20-17</strain>
    </source>
</reference>
<dbReference type="Pfam" id="PF00501">
    <property type="entry name" value="AMP-binding"/>
    <property type="match status" value="2"/>
</dbReference>
<gene>
    <name evidence="6" type="ORF">C5467_12490</name>
</gene>
<evidence type="ECO:0000313" key="6">
    <source>
        <dbReference type="EMBL" id="TDB56826.1"/>
    </source>
</evidence>
<keyword evidence="4" id="KW-0597">Phosphoprotein</keyword>
<dbReference type="Pfam" id="PF13193">
    <property type="entry name" value="AMP-binding_C"/>
    <property type="match status" value="2"/>
</dbReference>
<dbReference type="Gene3D" id="3.30.559.30">
    <property type="entry name" value="Nonribosomal peptide synthetase, condensation domain"/>
    <property type="match status" value="2"/>
</dbReference>
<dbReference type="Proteomes" id="UP000295598">
    <property type="component" value="Unassembled WGS sequence"/>
</dbReference>
<dbReference type="InterPro" id="IPR025110">
    <property type="entry name" value="AMP-bd_C"/>
</dbReference>
<dbReference type="Gene3D" id="3.30.300.30">
    <property type="match status" value="2"/>
</dbReference>
<dbReference type="PANTHER" id="PTHR45527">
    <property type="entry name" value="NONRIBOSOMAL PEPTIDE SYNTHETASE"/>
    <property type="match status" value="1"/>
</dbReference>
<sequence length="2201" mass="246791">MIVYNHFLICFIFKGKNMSDEYLSALDGSERELFYSLVKNKEEQHVIHKKFEAEIFPLSFSQNRLWMISQLEEGGGAYHIPIIYKITGALDIDLFEEAINFIFKRHDSLRSTFVLNDGVPNVRLLPVDTHVPLVVSDLRNSTLRDEDILRIIDKIINLDFDLSLGPLIRPELLHIDENEYIFILDQHHIITDGWSIAIFLKEMEHVYNKLINKQLISLEPLPLQYSDYAVWQRESITEEKLSTQLDYWKAQLVDLPPLLALPTDRPRAKQKSSEGEIVSITIDSNTTKKLEQISQQQGVTLFMMLMSVWGIVLSRLSGQNSIVIGIPSANRGMAEVEKMIGFFVNTLPIRIDVNNDTQITDLFLQVKDKIITAQDNQDVPFERIVEAVNPQRSSAYTPVFQVMFSWESHDGEPVSFADVVLEPIQPDNVKSKFDLEFALQKKDNTLVGAINYATDLFDKETIERHLGYYLMALESIANNVSQCIKDIDILPIAERELLLNHWNSTRSDFPSECLIHETFERQVIKTPDAPALVFNQQIICYDELNRKANRLAHRLIDLGVVPDSRVVICVSRTPNMVIGLLAILKAGGAYVPLDPAYPKERLGYILKDTEPVLILHDEIGKQALEDVLAGYQCVDLSKASFGDCLEVNPHVLGMNSRHLAYVIYTSGSTGNPKGVQNEHRGVINRLHWMQQTYLLTQNDVVLQKTTFSFDVSVWEFFWGFMVGASMVLATEHQQKNLSQLADIIRQNGVTTLHFVPSVFNAFLKQPNLSGCVTLKHLFCSGEVLHPSTVKQCQALLPWTRLYNLYGPTEAAIDVTYWHCPENFNGQTVPIGKPIANTRIYLLDDRQQPVPLGGVGELYIGGVGVARGYLNRLDLTEQRFVTDPFSAQPNARMYRTGDLARYHYDGNYDGNIEYIGRNDHQVKIRGFRIELGEIEAHLESHPAVQESVVIACEGAGGDKRLVAYLVLTAELNADDAAVVLRQYLLSGLPEYMVPVAFVTLAHFPLTSNGKLDRRALPAPDALAYQHQYYEAPENDMEMLLAEIWGELLGTDKIGRHDNFFALGGHSLLVIQLMGLLRKHAYTVSAGALFSTPRLFEQAALIKKNDNLPVIPANQITGDIECITPEMLPLAEINQSDIDRLINQITGGLQNVQDIYGLSPLQDGIMFHHLLENQGDSYQVIFRLAFNDRAGLDAYIDALQQVINRHDILRTAFFSEGLSDGPVQIVLKKALLPVNEITLSTDKSKPFIEQLAAHHTLSDHRLTLSDAPLLRLFVAQEPGSERWLALEVMHHLIGDHTTLDVMHHEIGYILSGRAEQLLPAVPYRNLIAYARRANQHKTYESYFRRMLADIDEPTAPFGLYNVVQANSQVDEYHLALSEECNTELRGLARRYGVSLASLIHLGWGVVLAKSSGRTNVVTGTVMFGRLNGESGAEQGMGLFINTLPLRLDIDNSSVVKALEQTHQRLSELLNYEHTPLAAAQRCSGVAAPAPLFTALLNYRHNRAINTEDTASEGWKNIEMLEGGEEKCNYPVGLSVDDDGQSLALTAQVIAPLSASRLCGYLQQSLAQLAWALREQPDKPVCLIDVLPPAEQTLLLETWNPPVTNDYRKCGVHFLFEQQAVAVPDAVALAFKDKVITYEELNHRANRLAHQLVALGVKADNRIAICAGRNPEMVMGLLAILKAGGAYVPLDPDYPQERLDFIVQDAAPVLILHDKVGKSALQWLEHGLPMQSLNDHAETAGLEHNPQIASFSPHHLAYVIYTSGSTGRPKGVMVEHSSIVPKLLTLNHTLGINRASHILQFCHFSFDVSVSELFCPLISGATLHLIDNESRQNVTQFWALCKQQGITHMSLPFQYWNSLTEIGFPDHNSSLLSICIGGEKIPADAINRWMESRAGSIKLVNCYGPTETTITATLYCPERHDKYIDSIGRPLDDTRIYLLDKYQRPVPLGAIGEIYIGGNGVSRGYLNQPQMTAEHFMADPFSSQPGARMYKSGDLARYYPDGGIEYIGRNDYQVKIRGFRIELGEIEQLLISHPVVYETAVIARRDIDDIPRLVAYLTLKQGEAIPQLAEILRQYLSASLPDYMVPSAFVVLAHLPLTPNGKLDRQALPIPIDADYEQQVYAAPQNELEEILAEIWSALLNIERIGRNDDFFVLGGHSLSMVKLISILQSEIGYKIPMSNLFKYSTLKSMSEYLYRLSIVHGGE</sequence>
<dbReference type="InterPro" id="IPR000873">
    <property type="entry name" value="AMP-dep_synth/lig_dom"/>
</dbReference>
<dbReference type="InterPro" id="IPR036736">
    <property type="entry name" value="ACP-like_sf"/>
</dbReference>
<evidence type="ECO:0000256" key="2">
    <source>
        <dbReference type="ARBA" id="ARBA00006432"/>
    </source>
</evidence>
<dbReference type="FunFam" id="3.40.50.980:FF:000002">
    <property type="entry name" value="Enterobactin synthetase component F"/>
    <property type="match status" value="1"/>
</dbReference>
<dbReference type="FunFam" id="3.30.300.30:FF:000010">
    <property type="entry name" value="Enterobactin synthetase component F"/>
    <property type="match status" value="2"/>
</dbReference>
<dbReference type="CDD" id="cd19531">
    <property type="entry name" value="LCL_NRPS-like"/>
    <property type="match status" value="1"/>
</dbReference>
<dbReference type="Gene3D" id="2.30.38.10">
    <property type="entry name" value="Luciferase, Domain 3"/>
    <property type="match status" value="2"/>
</dbReference>
<dbReference type="PROSITE" id="PS00455">
    <property type="entry name" value="AMP_BINDING"/>
    <property type="match status" value="2"/>
</dbReference>
<dbReference type="EMBL" id="PUJY01000019">
    <property type="protein sequence ID" value="TDB56826.1"/>
    <property type="molecule type" value="Genomic_DNA"/>
</dbReference>
<dbReference type="SUPFAM" id="SSF56801">
    <property type="entry name" value="Acetyl-CoA synthetase-like"/>
    <property type="match status" value="2"/>
</dbReference>
<dbReference type="PANTHER" id="PTHR45527:SF1">
    <property type="entry name" value="FATTY ACID SYNTHASE"/>
    <property type="match status" value="1"/>
</dbReference>
<dbReference type="GO" id="GO:0044550">
    <property type="term" value="P:secondary metabolite biosynthetic process"/>
    <property type="evidence" value="ECO:0007669"/>
    <property type="project" value="UniProtKB-ARBA"/>
</dbReference>
<dbReference type="InterPro" id="IPR023213">
    <property type="entry name" value="CAT-like_dom_sf"/>
</dbReference>
<dbReference type="CDD" id="cd19544">
    <property type="entry name" value="E-C_NRPS"/>
    <property type="match status" value="1"/>
</dbReference>
<dbReference type="GO" id="GO:0031177">
    <property type="term" value="F:phosphopantetheine binding"/>
    <property type="evidence" value="ECO:0007669"/>
    <property type="project" value="TreeGrafter"/>
</dbReference>
<dbReference type="FunFam" id="2.30.38.10:FF:000001">
    <property type="entry name" value="Non-ribosomal peptide synthetase PvdI"/>
    <property type="match status" value="2"/>
</dbReference>
<dbReference type="FunFam" id="1.10.1200.10:FF:000005">
    <property type="entry name" value="Nonribosomal peptide synthetase 1"/>
    <property type="match status" value="2"/>
</dbReference>
<dbReference type="Pfam" id="PF00668">
    <property type="entry name" value="Condensation"/>
    <property type="match status" value="2"/>
</dbReference>
<comment type="caution">
    <text evidence="6">The sequence shown here is derived from an EMBL/GenBank/DDBJ whole genome shotgun (WGS) entry which is preliminary data.</text>
</comment>
<accession>A0A4R4JS73</accession>
<dbReference type="InterPro" id="IPR045851">
    <property type="entry name" value="AMP-bd_C_sf"/>
</dbReference>
<dbReference type="GO" id="GO:0005737">
    <property type="term" value="C:cytoplasm"/>
    <property type="evidence" value="ECO:0007669"/>
    <property type="project" value="TreeGrafter"/>
</dbReference>
<dbReference type="InterPro" id="IPR009081">
    <property type="entry name" value="PP-bd_ACP"/>
</dbReference>
<evidence type="ECO:0000259" key="5">
    <source>
        <dbReference type="PROSITE" id="PS50075"/>
    </source>
</evidence>
<dbReference type="PROSITE" id="PS50075">
    <property type="entry name" value="CARRIER"/>
    <property type="match status" value="2"/>
</dbReference>
<dbReference type="InterPro" id="IPR010071">
    <property type="entry name" value="AA_adenyl_dom"/>
</dbReference>
<comment type="cofactor">
    <cofactor evidence="1">
        <name>pantetheine 4'-phosphate</name>
        <dbReference type="ChEBI" id="CHEBI:47942"/>
    </cofactor>
</comment>
<dbReference type="Gene3D" id="1.10.1200.10">
    <property type="entry name" value="ACP-like"/>
    <property type="match status" value="2"/>
</dbReference>
<dbReference type="InterPro" id="IPR001242">
    <property type="entry name" value="Condensation_dom"/>
</dbReference>
<dbReference type="Gene3D" id="3.40.50.980">
    <property type="match status" value="4"/>
</dbReference>
<dbReference type="CDD" id="cd05930">
    <property type="entry name" value="A_NRPS"/>
    <property type="match status" value="2"/>
</dbReference>
<feature type="domain" description="Carrier" evidence="5">
    <location>
        <begin position="2120"/>
        <end position="2195"/>
    </location>
</feature>
<organism evidence="6 7">
    <name type="scientific">Photorhabdus khanii subsp. guanajuatensis</name>
    <dbReference type="NCBI Taxonomy" id="2100166"/>
    <lineage>
        <taxon>Bacteria</taxon>
        <taxon>Pseudomonadati</taxon>
        <taxon>Pseudomonadota</taxon>
        <taxon>Gammaproteobacteria</taxon>
        <taxon>Enterobacterales</taxon>
        <taxon>Morganellaceae</taxon>
        <taxon>Photorhabdus</taxon>
    </lineage>
</organism>
<dbReference type="FunFam" id="3.40.50.980:FF:000001">
    <property type="entry name" value="Non-ribosomal peptide synthetase"/>
    <property type="match status" value="2"/>
</dbReference>
<comment type="similarity">
    <text evidence="2">Belongs to the ATP-dependent AMP-binding enzyme family.</text>
</comment>
<evidence type="ECO:0000256" key="4">
    <source>
        <dbReference type="ARBA" id="ARBA00022553"/>
    </source>
</evidence>
<proteinExistence type="inferred from homology"/>